<evidence type="ECO:0008006" key="11">
    <source>
        <dbReference type="Google" id="ProtNLM"/>
    </source>
</evidence>
<protein>
    <recommendedName>
        <fullName evidence="11">Biopolymer transporter ExbD</fullName>
    </recommendedName>
</protein>
<dbReference type="EMBL" id="QNBE01000003">
    <property type="protein sequence ID" value="RKX71700.1"/>
    <property type="molecule type" value="Genomic_DNA"/>
</dbReference>
<dbReference type="Pfam" id="PF02472">
    <property type="entry name" value="ExbD"/>
    <property type="match status" value="1"/>
</dbReference>
<comment type="caution">
    <text evidence="9">The sequence shown here is derived from an EMBL/GenBank/DDBJ whole genome shotgun (WGS) entry which is preliminary data.</text>
</comment>
<organism evidence="9 10">
    <name type="scientific">candidate division WOR-3 bacterium</name>
    <dbReference type="NCBI Taxonomy" id="2052148"/>
    <lineage>
        <taxon>Bacteria</taxon>
        <taxon>Bacteria division WOR-3</taxon>
    </lineage>
</organism>
<accession>A0A660SNZ9</accession>
<keyword evidence="6 8" id="KW-0472">Membrane</keyword>
<evidence type="ECO:0000313" key="9">
    <source>
        <dbReference type="EMBL" id="RKX71700.1"/>
    </source>
</evidence>
<evidence type="ECO:0000256" key="3">
    <source>
        <dbReference type="ARBA" id="ARBA00022475"/>
    </source>
</evidence>
<keyword evidence="7" id="KW-0653">Protein transport</keyword>
<dbReference type="InterPro" id="IPR003400">
    <property type="entry name" value="ExbD"/>
</dbReference>
<evidence type="ECO:0000256" key="7">
    <source>
        <dbReference type="RuleBase" id="RU003879"/>
    </source>
</evidence>
<dbReference type="Proteomes" id="UP000268469">
    <property type="component" value="Unassembled WGS sequence"/>
</dbReference>
<proteinExistence type="inferred from homology"/>
<sequence>MEILASRRRHKFGSTPGELILNSLVDIALALVIGFIVTIPYFFESGIFVNTPAVAKAKAGQASDIKANIHLTDDGRIILNEEEVSYEKLKKLLPKLLARSVERKVTITSDKHVIYNEVIKILDLAKQSGAGQLCLLRKR</sequence>
<dbReference type="AlphaFoldDB" id="A0A660SNZ9"/>
<evidence type="ECO:0000256" key="4">
    <source>
        <dbReference type="ARBA" id="ARBA00022692"/>
    </source>
</evidence>
<evidence type="ECO:0000256" key="1">
    <source>
        <dbReference type="ARBA" id="ARBA00004162"/>
    </source>
</evidence>
<dbReference type="PANTHER" id="PTHR30558:SF7">
    <property type="entry name" value="TOL-PAL SYSTEM PROTEIN TOLR"/>
    <property type="match status" value="1"/>
</dbReference>
<evidence type="ECO:0000256" key="8">
    <source>
        <dbReference type="SAM" id="Phobius"/>
    </source>
</evidence>
<keyword evidence="3" id="KW-1003">Cell membrane</keyword>
<comment type="similarity">
    <text evidence="2 7">Belongs to the ExbD/TolR family.</text>
</comment>
<dbReference type="PANTHER" id="PTHR30558">
    <property type="entry name" value="EXBD MEMBRANE COMPONENT OF PMF-DRIVEN MACROMOLECULE IMPORT SYSTEM"/>
    <property type="match status" value="1"/>
</dbReference>
<dbReference type="GO" id="GO:0022857">
    <property type="term" value="F:transmembrane transporter activity"/>
    <property type="evidence" value="ECO:0007669"/>
    <property type="project" value="InterPro"/>
</dbReference>
<reference evidence="9 10" key="1">
    <citation type="submission" date="2018-06" db="EMBL/GenBank/DDBJ databases">
        <title>Extensive metabolic versatility and redundancy in microbially diverse, dynamic hydrothermal sediments.</title>
        <authorList>
            <person name="Dombrowski N."/>
            <person name="Teske A."/>
            <person name="Baker B.J."/>
        </authorList>
    </citation>
    <scope>NUCLEOTIDE SEQUENCE [LARGE SCALE GENOMIC DNA]</scope>
    <source>
        <strain evidence="9">B36_G15</strain>
    </source>
</reference>
<dbReference type="GO" id="GO:0015031">
    <property type="term" value="P:protein transport"/>
    <property type="evidence" value="ECO:0007669"/>
    <property type="project" value="UniProtKB-KW"/>
</dbReference>
<gene>
    <name evidence="9" type="ORF">DRP53_00510</name>
</gene>
<dbReference type="Gene3D" id="3.30.420.270">
    <property type="match status" value="1"/>
</dbReference>
<evidence type="ECO:0000256" key="6">
    <source>
        <dbReference type="ARBA" id="ARBA00023136"/>
    </source>
</evidence>
<evidence type="ECO:0000313" key="10">
    <source>
        <dbReference type="Proteomes" id="UP000268469"/>
    </source>
</evidence>
<keyword evidence="5 8" id="KW-1133">Transmembrane helix</keyword>
<name>A0A660SNZ9_UNCW3</name>
<evidence type="ECO:0000256" key="5">
    <source>
        <dbReference type="ARBA" id="ARBA00022989"/>
    </source>
</evidence>
<feature type="transmembrane region" description="Helical" evidence="8">
    <location>
        <begin position="20"/>
        <end position="43"/>
    </location>
</feature>
<dbReference type="GO" id="GO:0005886">
    <property type="term" value="C:plasma membrane"/>
    <property type="evidence" value="ECO:0007669"/>
    <property type="project" value="UniProtKB-SubCell"/>
</dbReference>
<evidence type="ECO:0000256" key="2">
    <source>
        <dbReference type="ARBA" id="ARBA00005811"/>
    </source>
</evidence>
<keyword evidence="7" id="KW-0813">Transport</keyword>
<comment type="subcellular location">
    <subcellularLocation>
        <location evidence="1">Cell membrane</location>
        <topology evidence="1">Single-pass membrane protein</topology>
    </subcellularLocation>
    <subcellularLocation>
        <location evidence="7">Cell membrane</location>
        <topology evidence="7">Single-pass type II membrane protein</topology>
    </subcellularLocation>
</comment>
<keyword evidence="4 7" id="KW-0812">Transmembrane</keyword>